<dbReference type="eggNOG" id="COG3758">
    <property type="taxonomic scope" value="Bacteria"/>
</dbReference>
<evidence type="ECO:0000313" key="1">
    <source>
        <dbReference type="EMBL" id="ERT67874.1"/>
    </source>
</evidence>
<comment type="caution">
    <text evidence="1">The sequence shown here is derived from an EMBL/GenBank/DDBJ whole genome shotgun (WGS) entry which is preliminary data.</text>
</comment>
<dbReference type="Gene3D" id="2.60.120.10">
    <property type="entry name" value="Jelly Rolls"/>
    <property type="match status" value="1"/>
</dbReference>
<dbReference type="Proteomes" id="UP000017081">
    <property type="component" value="Unassembled WGS sequence"/>
</dbReference>
<organism evidence="1 2">
    <name type="scientific">Cetobacterium somerae ATCC BAA-474</name>
    <dbReference type="NCBI Taxonomy" id="1319815"/>
    <lineage>
        <taxon>Bacteria</taxon>
        <taxon>Fusobacteriati</taxon>
        <taxon>Fusobacteriota</taxon>
        <taxon>Fusobacteriia</taxon>
        <taxon>Fusobacteriales</taxon>
        <taxon>Fusobacteriaceae</taxon>
        <taxon>Cetobacterium</taxon>
    </lineage>
</organism>
<dbReference type="Pfam" id="PF05962">
    <property type="entry name" value="HutD"/>
    <property type="match status" value="1"/>
</dbReference>
<dbReference type="PANTHER" id="PTHR37943">
    <property type="entry name" value="PROTEIN VES"/>
    <property type="match status" value="1"/>
</dbReference>
<gene>
    <name evidence="1" type="ORF">HMPREF0202_02253</name>
</gene>
<dbReference type="STRING" id="1319815.HMPREF0202_02253"/>
<dbReference type="HOGENOM" id="CLU_090931_3_0_0"/>
<dbReference type="PANTHER" id="PTHR37943:SF1">
    <property type="entry name" value="PROTEIN VES"/>
    <property type="match status" value="1"/>
</dbReference>
<keyword evidence="2" id="KW-1185">Reference proteome</keyword>
<dbReference type="SUPFAM" id="SSF51182">
    <property type="entry name" value="RmlC-like cupins"/>
    <property type="match status" value="1"/>
</dbReference>
<dbReference type="AlphaFoldDB" id="U7V9Q7"/>
<name>U7V9Q7_9FUSO</name>
<sequence>MEGTMDYKIVRKENQKERLWTGGVSKELYIYPDGSTINSPFNFRVSTASINPGEYNFTSFKGYKRLLILLSGNVKLEVDGRDYYLKPLSHIFFSGDSHTSSLADEKSIDFNLIFKENINLLDFKIIETEFSGKELSSKAINIFYNLEENRHIRVNHNEYTLGKEDTLIACGNNFNIEDHGKGIILSLDIKI</sequence>
<dbReference type="InterPro" id="IPR014710">
    <property type="entry name" value="RmlC-like_jellyroll"/>
</dbReference>
<evidence type="ECO:0008006" key="3">
    <source>
        <dbReference type="Google" id="ProtNLM"/>
    </source>
</evidence>
<evidence type="ECO:0000313" key="2">
    <source>
        <dbReference type="Proteomes" id="UP000017081"/>
    </source>
</evidence>
<reference evidence="1 2" key="1">
    <citation type="submission" date="2013-08" db="EMBL/GenBank/DDBJ databases">
        <authorList>
            <person name="Weinstock G."/>
            <person name="Sodergren E."/>
            <person name="Wylie T."/>
            <person name="Fulton L."/>
            <person name="Fulton R."/>
            <person name="Fronick C."/>
            <person name="O'Laughlin M."/>
            <person name="Godfrey J."/>
            <person name="Miner T."/>
            <person name="Herter B."/>
            <person name="Appelbaum E."/>
            <person name="Cordes M."/>
            <person name="Lek S."/>
            <person name="Wollam A."/>
            <person name="Pepin K.H."/>
            <person name="Palsikar V.B."/>
            <person name="Mitreva M."/>
            <person name="Wilson R.K."/>
        </authorList>
    </citation>
    <scope>NUCLEOTIDE SEQUENCE [LARGE SCALE GENOMIC DNA]</scope>
    <source>
        <strain evidence="1 2">ATCC BAA-474</strain>
    </source>
</reference>
<dbReference type="InterPro" id="IPR011051">
    <property type="entry name" value="RmlC_Cupin_sf"/>
</dbReference>
<proteinExistence type="predicted"/>
<accession>U7V9Q7</accession>
<dbReference type="InterPro" id="IPR010282">
    <property type="entry name" value="Uncharacterised_HutD/Ves"/>
</dbReference>
<protein>
    <recommendedName>
        <fullName evidence="3">HutD-family protein</fullName>
    </recommendedName>
</protein>
<dbReference type="EMBL" id="AXZF01000103">
    <property type="protein sequence ID" value="ERT67874.1"/>
    <property type="molecule type" value="Genomic_DNA"/>
</dbReference>